<reference evidence="2" key="1">
    <citation type="submission" date="2020-06" db="EMBL/GenBank/DDBJ databases">
        <authorList>
            <person name="Li T."/>
            <person name="Hu X."/>
            <person name="Zhang T."/>
            <person name="Song X."/>
            <person name="Zhang H."/>
            <person name="Dai N."/>
            <person name="Sheng W."/>
            <person name="Hou X."/>
            <person name="Wei L."/>
        </authorList>
    </citation>
    <scope>NUCLEOTIDE SEQUENCE</scope>
    <source>
        <strain evidence="2">G02</strain>
        <tissue evidence="2">Leaf</tissue>
    </source>
</reference>
<dbReference type="SUPFAM" id="SSF53098">
    <property type="entry name" value="Ribonuclease H-like"/>
    <property type="match status" value="1"/>
</dbReference>
<dbReference type="PANTHER" id="PTHR37984:SF5">
    <property type="entry name" value="PROTEIN NYNRIN-LIKE"/>
    <property type="match status" value="1"/>
</dbReference>
<dbReference type="InterPro" id="IPR036397">
    <property type="entry name" value="RNaseH_sf"/>
</dbReference>
<dbReference type="InterPro" id="IPR012337">
    <property type="entry name" value="RNaseH-like_sf"/>
</dbReference>
<comment type="caution">
    <text evidence="2">The sequence shown here is derived from an EMBL/GenBank/DDBJ whole genome shotgun (WGS) entry which is preliminary data.</text>
</comment>
<dbReference type="GO" id="GO:0015074">
    <property type="term" value="P:DNA integration"/>
    <property type="evidence" value="ECO:0007669"/>
    <property type="project" value="InterPro"/>
</dbReference>
<dbReference type="PROSITE" id="PS50994">
    <property type="entry name" value="INTEGRASE"/>
    <property type="match status" value="1"/>
</dbReference>
<dbReference type="InterPro" id="IPR050951">
    <property type="entry name" value="Retrovirus_Pol_polyprotein"/>
</dbReference>
<organism evidence="2">
    <name type="scientific">Sesamum radiatum</name>
    <name type="common">Black benniseed</name>
    <dbReference type="NCBI Taxonomy" id="300843"/>
    <lineage>
        <taxon>Eukaryota</taxon>
        <taxon>Viridiplantae</taxon>
        <taxon>Streptophyta</taxon>
        <taxon>Embryophyta</taxon>
        <taxon>Tracheophyta</taxon>
        <taxon>Spermatophyta</taxon>
        <taxon>Magnoliopsida</taxon>
        <taxon>eudicotyledons</taxon>
        <taxon>Gunneridae</taxon>
        <taxon>Pentapetalae</taxon>
        <taxon>asterids</taxon>
        <taxon>lamiids</taxon>
        <taxon>Lamiales</taxon>
        <taxon>Pedaliaceae</taxon>
        <taxon>Sesamum</taxon>
    </lineage>
</organism>
<dbReference type="PANTHER" id="PTHR37984">
    <property type="entry name" value="PROTEIN CBG26694"/>
    <property type="match status" value="1"/>
</dbReference>
<name>A0AAW2L095_SESRA</name>
<dbReference type="Pfam" id="PF00665">
    <property type="entry name" value="rve"/>
    <property type="match status" value="1"/>
</dbReference>
<gene>
    <name evidence="2" type="ORF">Sradi_5677200</name>
</gene>
<dbReference type="GO" id="GO:0003676">
    <property type="term" value="F:nucleic acid binding"/>
    <property type="evidence" value="ECO:0007669"/>
    <property type="project" value="InterPro"/>
</dbReference>
<feature type="domain" description="Integrase catalytic" evidence="1">
    <location>
        <begin position="27"/>
        <end position="160"/>
    </location>
</feature>
<dbReference type="EMBL" id="JACGWJ010000026">
    <property type="protein sequence ID" value="KAL0312779.1"/>
    <property type="molecule type" value="Genomic_DNA"/>
</dbReference>
<dbReference type="InterPro" id="IPR001584">
    <property type="entry name" value="Integrase_cat-core"/>
</dbReference>
<dbReference type="AlphaFoldDB" id="A0AAW2L095"/>
<sequence length="160" mass="18059">MLQDAQEMVKCCHACQEHANINHQPAAPMQPLESPFLFDQWGMDLVGPFPQATGQRKFLIAVVDYFTKWVEAEPLAKITEKEVIKFLLKNIVCRFDIPRTLVSNNGTQFSGKKLKEWCEGLAIKQFFSSVSNPQVNGQTEVTNRTILQYLKTRLGSAKGA</sequence>
<dbReference type="Gene3D" id="3.30.420.10">
    <property type="entry name" value="Ribonuclease H-like superfamily/Ribonuclease H"/>
    <property type="match status" value="1"/>
</dbReference>
<evidence type="ECO:0000259" key="1">
    <source>
        <dbReference type="PROSITE" id="PS50994"/>
    </source>
</evidence>
<reference evidence="2" key="2">
    <citation type="journal article" date="2024" name="Plant">
        <title>Genomic evolution and insights into agronomic trait innovations of Sesamum species.</title>
        <authorList>
            <person name="Miao H."/>
            <person name="Wang L."/>
            <person name="Qu L."/>
            <person name="Liu H."/>
            <person name="Sun Y."/>
            <person name="Le M."/>
            <person name="Wang Q."/>
            <person name="Wei S."/>
            <person name="Zheng Y."/>
            <person name="Lin W."/>
            <person name="Duan Y."/>
            <person name="Cao H."/>
            <person name="Xiong S."/>
            <person name="Wang X."/>
            <person name="Wei L."/>
            <person name="Li C."/>
            <person name="Ma Q."/>
            <person name="Ju M."/>
            <person name="Zhao R."/>
            <person name="Li G."/>
            <person name="Mu C."/>
            <person name="Tian Q."/>
            <person name="Mei H."/>
            <person name="Zhang T."/>
            <person name="Gao T."/>
            <person name="Zhang H."/>
        </authorList>
    </citation>
    <scope>NUCLEOTIDE SEQUENCE</scope>
    <source>
        <strain evidence="2">G02</strain>
    </source>
</reference>
<evidence type="ECO:0000313" key="2">
    <source>
        <dbReference type="EMBL" id="KAL0312779.1"/>
    </source>
</evidence>
<proteinExistence type="predicted"/>
<accession>A0AAW2L095</accession>
<protein>
    <recommendedName>
        <fullName evidence="1">Integrase catalytic domain-containing protein</fullName>
    </recommendedName>
</protein>